<accession>A0A6J7K172</accession>
<feature type="transmembrane region" description="Helical" evidence="2">
    <location>
        <begin position="59"/>
        <end position="81"/>
    </location>
</feature>
<reference evidence="3" key="1">
    <citation type="submission" date="2020-05" db="EMBL/GenBank/DDBJ databases">
        <authorList>
            <person name="Chiriac C."/>
            <person name="Salcher M."/>
            <person name="Ghai R."/>
            <person name="Kavagutti S V."/>
        </authorList>
    </citation>
    <scope>NUCLEOTIDE SEQUENCE</scope>
</reference>
<feature type="region of interest" description="Disordered" evidence="1">
    <location>
        <begin position="119"/>
        <end position="167"/>
    </location>
</feature>
<gene>
    <name evidence="3" type="ORF">UFOPK3708_01869</name>
</gene>
<evidence type="ECO:0000256" key="1">
    <source>
        <dbReference type="SAM" id="MobiDB-lite"/>
    </source>
</evidence>
<feature type="compositionally biased region" description="Basic and acidic residues" evidence="1">
    <location>
        <begin position="135"/>
        <end position="149"/>
    </location>
</feature>
<name>A0A6J7K172_9ZZZZ</name>
<dbReference type="AlphaFoldDB" id="A0A6J7K172"/>
<organism evidence="3">
    <name type="scientific">freshwater metagenome</name>
    <dbReference type="NCBI Taxonomy" id="449393"/>
    <lineage>
        <taxon>unclassified sequences</taxon>
        <taxon>metagenomes</taxon>
        <taxon>ecological metagenomes</taxon>
    </lineage>
</organism>
<sequence>MAPSSRSRKKRSSTLRAYGPPFWRDLMFWIASGLSLLVGILIVVALFMLLSTPRTDAGWAWTIGLFVVGVWIGFVVLSLGLNTARGVERGAQEADAARGDRFEAHGRKAGKVVGNSLAKVTGRSKKSGSTSSGAEETKSEPKPTLDDAARSLGMMVGRRLGSRKDKS</sequence>
<proteinExistence type="predicted"/>
<keyword evidence="2" id="KW-1133">Transmembrane helix</keyword>
<feature type="transmembrane region" description="Helical" evidence="2">
    <location>
        <begin position="26"/>
        <end position="47"/>
    </location>
</feature>
<keyword evidence="2" id="KW-0812">Transmembrane</keyword>
<evidence type="ECO:0000313" key="3">
    <source>
        <dbReference type="EMBL" id="CAB4948729.1"/>
    </source>
</evidence>
<protein>
    <submittedName>
        <fullName evidence="3">Unannotated protein</fullName>
    </submittedName>
</protein>
<keyword evidence="2" id="KW-0472">Membrane</keyword>
<evidence type="ECO:0000256" key="2">
    <source>
        <dbReference type="SAM" id="Phobius"/>
    </source>
</evidence>
<dbReference type="EMBL" id="CAFBNA010000182">
    <property type="protein sequence ID" value="CAB4948729.1"/>
    <property type="molecule type" value="Genomic_DNA"/>
</dbReference>